<accession>F0T622</accession>
<evidence type="ECO:0000259" key="2">
    <source>
        <dbReference type="Pfam" id="PF13205"/>
    </source>
</evidence>
<dbReference type="InterPro" id="IPR011050">
    <property type="entry name" value="Pectin_lyase_fold/virulence"/>
</dbReference>
<dbReference type="Pfam" id="PF13205">
    <property type="entry name" value="Big_5"/>
    <property type="match status" value="5"/>
</dbReference>
<organism evidence="4 5">
    <name type="scientific">Methanobacterium lacus (strain AL-21)</name>
    <dbReference type="NCBI Taxonomy" id="877455"/>
    <lineage>
        <taxon>Archaea</taxon>
        <taxon>Methanobacteriati</taxon>
        <taxon>Methanobacteriota</taxon>
        <taxon>Methanomada group</taxon>
        <taxon>Methanobacteria</taxon>
        <taxon>Methanobacteriales</taxon>
        <taxon>Methanobacteriaceae</taxon>
        <taxon>Methanobacterium</taxon>
    </lineage>
</organism>
<evidence type="ECO:0000313" key="4">
    <source>
        <dbReference type="EMBL" id="ADZ10529.1"/>
    </source>
</evidence>
<gene>
    <name evidence="4" type="ordered locus">Metbo_2315</name>
</gene>
<reference evidence="5" key="1">
    <citation type="submission" date="2011-02" db="EMBL/GenBank/DDBJ databases">
        <title>Complete sequence of Methanobacterium sp. AL-21.</title>
        <authorList>
            <consortium name="US DOE Joint Genome Institute"/>
            <person name="Lucas S."/>
            <person name="Copeland A."/>
            <person name="Lapidus A."/>
            <person name="Cheng J.-F."/>
            <person name="Goodwin L."/>
            <person name="Pitluck S."/>
            <person name="Chertkov O."/>
            <person name="Detter J.C."/>
            <person name="Han C."/>
            <person name="Tapia R."/>
            <person name="Land M."/>
            <person name="Hauser L."/>
            <person name="Kyrpides N."/>
            <person name="Ivanova N."/>
            <person name="Mikhailova N."/>
            <person name="Pagani I."/>
            <person name="Cadillo-Quiroz H."/>
            <person name="Imachi H."/>
            <person name="Zinder S."/>
            <person name="Liu W."/>
            <person name="Woyke T."/>
        </authorList>
    </citation>
    <scope>NUCLEOTIDE SEQUENCE [LARGE SCALE GENOMIC DNA]</scope>
    <source>
        <strain evidence="5">AL-21</strain>
    </source>
</reference>
<feature type="domain" description="SbsA Ig-like" evidence="2">
    <location>
        <begin position="428"/>
        <end position="526"/>
    </location>
</feature>
<dbReference type="Proteomes" id="UP000007490">
    <property type="component" value="Chromosome"/>
</dbReference>
<dbReference type="Gene3D" id="2.160.20.10">
    <property type="entry name" value="Single-stranded right-handed beta-helix, Pectin lyase-like"/>
    <property type="match status" value="2"/>
</dbReference>
<evidence type="ECO:0000259" key="3">
    <source>
        <dbReference type="Pfam" id="PF13229"/>
    </source>
</evidence>
<dbReference type="SMART" id="SM00710">
    <property type="entry name" value="PbH1"/>
    <property type="match status" value="8"/>
</dbReference>
<dbReference type="KEGG" id="mel:Metbo_2315"/>
<keyword evidence="5" id="KW-1185">Reference proteome</keyword>
<dbReference type="Gene3D" id="2.60.40.1220">
    <property type="match status" value="4"/>
</dbReference>
<evidence type="ECO:0000313" key="5">
    <source>
        <dbReference type="Proteomes" id="UP000007490"/>
    </source>
</evidence>
<evidence type="ECO:0000256" key="1">
    <source>
        <dbReference type="ARBA" id="ARBA00022729"/>
    </source>
</evidence>
<dbReference type="InterPro" id="IPR014755">
    <property type="entry name" value="Cu-Rt/internalin_Ig-like"/>
</dbReference>
<dbReference type="InterPro" id="IPR006626">
    <property type="entry name" value="PbH1"/>
</dbReference>
<dbReference type="STRING" id="877455.Metbo_2315"/>
<name>F0T622_METLA</name>
<dbReference type="InterPro" id="IPR012334">
    <property type="entry name" value="Pectin_lyas_fold"/>
</dbReference>
<protein>
    <submittedName>
        <fullName evidence="4">Parallel beta-helix repeat</fullName>
    </submittedName>
</protein>
<feature type="domain" description="SbsA Ig-like" evidence="2">
    <location>
        <begin position="230"/>
        <end position="326"/>
    </location>
</feature>
<dbReference type="InterPro" id="IPR032812">
    <property type="entry name" value="SbsA_Ig"/>
</dbReference>
<dbReference type="eggNOG" id="arCOG02552">
    <property type="taxonomic scope" value="Archaea"/>
</dbReference>
<feature type="domain" description="SbsA Ig-like" evidence="2">
    <location>
        <begin position="29"/>
        <end position="127"/>
    </location>
</feature>
<proteinExistence type="predicted"/>
<feature type="domain" description="Right handed beta helix" evidence="3">
    <location>
        <begin position="971"/>
        <end position="1072"/>
    </location>
</feature>
<dbReference type="EMBL" id="CP002551">
    <property type="protein sequence ID" value="ADZ10529.1"/>
    <property type="molecule type" value="Genomic_DNA"/>
</dbReference>
<dbReference type="InterPro" id="IPR039448">
    <property type="entry name" value="Beta_helix"/>
</dbReference>
<sequence>MGLNKKSLFFVMIIFVFLILFTGSVSATDTTAPTVTNVDPASGTSNVPGNKVINVTFSEPMQHGYDSVELKDSNSNVIPITQSLGSRVLTITPNDYLDHGGYTLILHTGCYKDLAGNNLAVYTSTFTVESTAPTVIAVDPDDDATGIPGNKQIKVSFSEPMQQGNRLVDLKDSNGNVIPITQSLGSRVLTITPNDYLNHGTYTLTLHTGCYNDLANNYLNLWSSNFAVESTAPTVTDIDPDNGATNIPATKIINVTFSELMQQGNRLVDLKDSNGNVIPITQSLGSRVLTITPNDNLNHGTYTLTLHSGCYNDLANNYLNVWSSTFTVESTAPTVTDIDPDNGATNIPINKQIKVTFSETVQSGTGSVQLKDSNNNIVSITKSLANKVLTIIPSNLSPGPYILYLYNGCYKDLANNNLATFTSSFTVDNIPPSVISCDPVNNAVNVPLNKTILVTFNEPIIGGNNQIELRDNNGSTISTVNTINGNVLTITPSTLFSYGKIYTLHLLAGSYKDLAGNLLGDYNYSFAARNLVLNLNTNQTYSTIQDAVNDASPNDIIQPLSGTYIENILISKTLTIMPVSGSRVIVQALISSSPVFNLTSNGIIIQGMTIRGSTNNQSAVYINSGASNCIINGNTITNNYVGINNVLSNNTRITNNNITNYSYMGINMGKDHLYTNNTLIQNNIITTGLSGITYGIHFGDCKNTTIIGNSILWEGSSTTGVTSLGINAQDSTANINFNRIAGFTYCGLRDQNSTVNYSNNWWGTNNPIYFTNGDSNGDVCDPNAISNPYPYLKLKISSNKNPTGLNNTCSITADLTHDNNGKNTSNSGSLPDGIPINFTSTLGTIANPGYTRYGKAVTTFTGSIYGNATINATLDNQIVSTMVNLVKVYNNRTLASYTNIQSAIDDALSGDTIIVEDGTYNENITLNKKLTLKSDVNSNSIIKGVVTISSNGSNSVLQDLIVNGHVNLFANNCNIIGNRIIGNGSSGVIASTSINNFIFNNTITANGYDGINSTFSNNTYSGNEIFGCHSGIYSYYSADTIDGNDLTGNYYGIWTYNAADLIHFNRISGNTYGLRNDLGIVDATDNWWGNNNDPSTESSNINLVSGSVNSSSWLVLSVNTSSTNSGGKTSVTADLTHDNTGSDTSSNGHIPDGIPVNFNTNFGTIIGTAYTLKGKSSTILNLGTTQNATVTCNATLDNQNVSTTSLIITGVAVLNITSTAVDNATGSPLNTTYTIPLNNSVTWLSVLWINRGMFTDEMQIIIDGVVVQDKYFTNPAYTKWQNSYPTSLFDAIKYVNQHLPFIATTELPTFWNNLTTQYNLTSEELTFIKNHSQDFTDNITFDIVYSGSPGLKLNVTDSHSNIFNLNFPGNAIKRTSQVIYVGSQGEGVKSFAIATTDVTADVLQYWWNQYSSYQTGDVKNVAYNTFLTALTVEYLHDQIADNITTLLNVTWSRTSPIIVSVAEDPQQIYVTLECDHGMGMTVVGQFEDIYVFNFMTSFYISNIEDDVMSNAYNLSFNSVTMDLLYRYNNNKNDLESIEEDGFIIVKSISNDNFLVFDSETGMVRDIDTVHNFYGGYYFYKQTTNMINYITLIGFKYLYWQISNPWDLGNFQFLWNGTGNVFISSNGKFLADISADNILEITGPMGSKTVVGTQGALDITDILDANAGLQNLHLILTDTDQGFIATSPLYILWAGIDRQDLELPQLFPTPSFTWPPSPFPPLPLPPANFPPTPWDQNSPEIPIDPNTVFKDFWRDTINPFISIHNYILKSQDLPPNAQIPPGSLYIVIHTPFNDAEGNPYYYIPWIQPGGA</sequence>
<feature type="domain" description="SbsA Ig-like" evidence="2">
    <location>
        <begin position="330"/>
        <end position="426"/>
    </location>
</feature>
<dbReference type="HOGENOM" id="CLU_237855_0_0_2"/>
<dbReference type="RefSeq" id="WP_013645880.1">
    <property type="nucleotide sequence ID" value="NC_015216.1"/>
</dbReference>
<keyword evidence="1" id="KW-0732">Signal</keyword>
<dbReference type="GeneID" id="10278781"/>
<reference evidence="4 5" key="2">
    <citation type="journal article" date="2014" name="Int. J. Syst. Evol. Microbiol.">
        <title>Methanobacterium paludis sp. nov. and a novel strain of Methanobacterium lacus isolated from northern peatlands.</title>
        <authorList>
            <person name="Cadillo-Quiroz H."/>
            <person name="Brauer S.L."/>
            <person name="Goodson N."/>
            <person name="Yavitt J.B."/>
            <person name="Zinder S.H."/>
        </authorList>
    </citation>
    <scope>NUCLEOTIDE SEQUENCE [LARGE SCALE GENOMIC DNA]</scope>
    <source>
        <strain evidence="4 5">AL-21</strain>
    </source>
</reference>
<dbReference type="eggNOG" id="arCOG02526">
    <property type="taxonomic scope" value="Archaea"/>
</dbReference>
<dbReference type="OrthoDB" id="71602at2157"/>
<dbReference type="Pfam" id="PF13229">
    <property type="entry name" value="Beta_helix"/>
    <property type="match status" value="1"/>
</dbReference>
<dbReference type="SUPFAM" id="SSF51126">
    <property type="entry name" value="Pectin lyase-like"/>
    <property type="match status" value="2"/>
</dbReference>
<feature type="domain" description="SbsA Ig-like" evidence="2">
    <location>
        <begin position="130"/>
        <end position="218"/>
    </location>
</feature>